<dbReference type="EMBL" id="FNMZ01000002">
    <property type="protein sequence ID" value="SDW83685.1"/>
    <property type="molecule type" value="Genomic_DNA"/>
</dbReference>
<feature type="transmembrane region" description="Helical" evidence="9">
    <location>
        <begin position="47"/>
        <end position="69"/>
    </location>
</feature>
<comment type="subcellular location">
    <subcellularLocation>
        <location evidence="1 9">Cell inner membrane</location>
        <topology evidence="1 9">Multi-pass membrane protein</topology>
    </subcellularLocation>
</comment>
<protein>
    <recommendedName>
        <fullName evidence="9">Transport permease protein</fullName>
    </recommendedName>
</protein>
<evidence type="ECO:0000256" key="9">
    <source>
        <dbReference type="RuleBase" id="RU361157"/>
    </source>
</evidence>
<comment type="similarity">
    <text evidence="2 9">Belongs to the ABC-2 integral membrane protein family.</text>
</comment>
<dbReference type="PROSITE" id="PS51012">
    <property type="entry name" value="ABC_TM2"/>
    <property type="match status" value="1"/>
</dbReference>
<dbReference type="GO" id="GO:0140359">
    <property type="term" value="F:ABC-type transporter activity"/>
    <property type="evidence" value="ECO:0007669"/>
    <property type="project" value="InterPro"/>
</dbReference>
<evidence type="ECO:0000256" key="5">
    <source>
        <dbReference type="ARBA" id="ARBA00022519"/>
    </source>
</evidence>
<keyword evidence="5" id="KW-0997">Cell inner membrane</keyword>
<dbReference type="PANTHER" id="PTHR30413">
    <property type="entry name" value="INNER MEMBRANE TRANSPORT PERMEASE"/>
    <property type="match status" value="1"/>
</dbReference>
<feature type="transmembrane region" description="Helical" evidence="9">
    <location>
        <begin position="159"/>
        <end position="183"/>
    </location>
</feature>
<dbReference type="InterPro" id="IPR000412">
    <property type="entry name" value="ABC_2_transport"/>
</dbReference>
<feature type="transmembrane region" description="Helical" evidence="9">
    <location>
        <begin position="126"/>
        <end position="147"/>
    </location>
</feature>
<keyword evidence="3 9" id="KW-0813">Transport</keyword>
<evidence type="ECO:0000259" key="10">
    <source>
        <dbReference type="PROSITE" id="PS51012"/>
    </source>
</evidence>
<dbReference type="PANTHER" id="PTHR30413:SF8">
    <property type="entry name" value="TRANSPORT PERMEASE PROTEIN"/>
    <property type="match status" value="1"/>
</dbReference>
<organism evidence="11 12">
    <name type="scientific">Albimonas donghaensis</name>
    <dbReference type="NCBI Taxonomy" id="356660"/>
    <lineage>
        <taxon>Bacteria</taxon>
        <taxon>Pseudomonadati</taxon>
        <taxon>Pseudomonadota</taxon>
        <taxon>Alphaproteobacteria</taxon>
        <taxon>Rhodobacterales</taxon>
        <taxon>Paracoccaceae</taxon>
        <taxon>Albimonas</taxon>
    </lineage>
</organism>
<dbReference type="InterPro" id="IPR047817">
    <property type="entry name" value="ABC2_TM_bact-type"/>
</dbReference>
<evidence type="ECO:0000256" key="4">
    <source>
        <dbReference type="ARBA" id="ARBA00022475"/>
    </source>
</evidence>
<feature type="domain" description="ABC transmembrane type-2" evidence="10">
    <location>
        <begin position="46"/>
        <end position="267"/>
    </location>
</feature>
<accession>A0A1H2WT04</accession>
<dbReference type="InterPro" id="IPR013525">
    <property type="entry name" value="ABC2_TM"/>
</dbReference>
<evidence type="ECO:0000256" key="3">
    <source>
        <dbReference type="ARBA" id="ARBA00022448"/>
    </source>
</evidence>
<feature type="transmembrane region" description="Helical" evidence="9">
    <location>
        <begin position="75"/>
        <end position="93"/>
    </location>
</feature>
<evidence type="ECO:0000313" key="12">
    <source>
        <dbReference type="Proteomes" id="UP000199118"/>
    </source>
</evidence>
<proteinExistence type="inferred from homology"/>
<evidence type="ECO:0000256" key="8">
    <source>
        <dbReference type="ARBA" id="ARBA00023136"/>
    </source>
</evidence>
<evidence type="ECO:0000256" key="7">
    <source>
        <dbReference type="ARBA" id="ARBA00022989"/>
    </source>
</evidence>
<evidence type="ECO:0000256" key="6">
    <source>
        <dbReference type="ARBA" id="ARBA00022692"/>
    </source>
</evidence>
<keyword evidence="7 9" id="KW-1133">Transmembrane helix</keyword>
<reference evidence="11 12" key="1">
    <citation type="submission" date="2016-10" db="EMBL/GenBank/DDBJ databases">
        <authorList>
            <person name="de Groot N.N."/>
        </authorList>
    </citation>
    <scope>NUCLEOTIDE SEQUENCE [LARGE SCALE GENOMIC DNA]</scope>
    <source>
        <strain evidence="11 12">DSM 17890</strain>
    </source>
</reference>
<keyword evidence="6 9" id="KW-0812">Transmembrane</keyword>
<gene>
    <name evidence="11" type="ORF">SAMN05444336_102485</name>
</gene>
<sequence>MASPTEPQSGPAPVLTTDPSPLRVHLRVVRALLMREMSARYGRATGGYFWAVAEPVGMILIISMAFSILTRVPEIGQSFMMFFATGYLSFNFYRVTSQQMSTAVRNNYSLLQYPNVTPYDALVARLLLQTLTNLFVAVIILSITIWWTDEPVSLNFPLLAAAVGAATLMAAGAGFMNAVLFHIFPTYEQVFSIVNRPLFLISGIFFTPESMPTQIRDLLAWNPLVHVVSAFREGVYPVYHPAINSLEYPFAIGLVSVFFGLILLKRYDERLAER</sequence>
<dbReference type="OrthoDB" id="8479094at2"/>
<evidence type="ECO:0000313" key="11">
    <source>
        <dbReference type="EMBL" id="SDW83685.1"/>
    </source>
</evidence>
<keyword evidence="8 9" id="KW-0472">Membrane</keyword>
<keyword evidence="12" id="KW-1185">Reference proteome</keyword>
<dbReference type="PRINTS" id="PR00164">
    <property type="entry name" value="ABC2TRNSPORT"/>
</dbReference>
<feature type="transmembrane region" description="Helical" evidence="9">
    <location>
        <begin position="190"/>
        <end position="208"/>
    </location>
</feature>
<name>A0A1H2WT04_9RHOB</name>
<feature type="transmembrane region" description="Helical" evidence="9">
    <location>
        <begin position="246"/>
        <end position="264"/>
    </location>
</feature>
<dbReference type="RefSeq" id="WP_143040264.1">
    <property type="nucleotide sequence ID" value="NZ_FNMZ01000002.1"/>
</dbReference>
<evidence type="ECO:0000256" key="1">
    <source>
        <dbReference type="ARBA" id="ARBA00004429"/>
    </source>
</evidence>
<dbReference type="AlphaFoldDB" id="A0A1H2WT04"/>
<evidence type="ECO:0000256" key="2">
    <source>
        <dbReference type="ARBA" id="ARBA00007783"/>
    </source>
</evidence>
<dbReference type="GO" id="GO:0043190">
    <property type="term" value="C:ATP-binding cassette (ABC) transporter complex"/>
    <property type="evidence" value="ECO:0007669"/>
    <property type="project" value="InterPro"/>
</dbReference>
<dbReference type="Proteomes" id="UP000199118">
    <property type="component" value="Unassembled WGS sequence"/>
</dbReference>
<dbReference type="STRING" id="356660.SAMN05444336_102485"/>
<keyword evidence="4 9" id="KW-1003">Cell membrane</keyword>
<dbReference type="Pfam" id="PF01061">
    <property type="entry name" value="ABC2_membrane"/>
    <property type="match status" value="1"/>
</dbReference>
<dbReference type="GO" id="GO:0015920">
    <property type="term" value="P:lipopolysaccharide transport"/>
    <property type="evidence" value="ECO:0007669"/>
    <property type="project" value="TreeGrafter"/>
</dbReference>